<keyword evidence="10" id="KW-0472">Membrane</keyword>
<dbReference type="GO" id="GO:0005886">
    <property type="term" value="C:plasma membrane"/>
    <property type="evidence" value="ECO:0007669"/>
    <property type="project" value="UniProtKB-SubCell"/>
</dbReference>
<dbReference type="NCBIfam" id="NF033792">
    <property type="entry name" value="ActS_PrrB_HisK"/>
    <property type="match status" value="1"/>
</dbReference>
<feature type="domain" description="Histidine kinase" evidence="11">
    <location>
        <begin position="199"/>
        <end position="429"/>
    </location>
</feature>
<dbReference type="PANTHER" id="PTHR44936">
    <property type="entry name" value="SENSOR PROTEIN CREC"/>
    <property type="match status" value="1"/>
</dbReference>
<comment type="catalytic activity">
    <reaction evidence="1">
        <text>ATP + protein L-histidine = ADP + protein N-phospho-L-histidine.</text>
        <dbReference type="EC" id="2.7.13.3"/>
    </reaction>
</comment>
<keyword evidence="6 12" id="KW-0808">Transferase</keyword>
<dbReference type="Gene3D" id="1.10.287.130">
    <property type="match status" value="1"/>
</dbReference>
<gene>
    <name evidence="12" type="ORF">HNP73_003834</name>
</gene>
<dbReference type="SMART" id="SM00387">
    <property type="entry name" value="HATPase_c"/>
    <property type="match status" value="1"/>
</dbReference>
<evidence type="ECO:0000256" key="4">
    <source>
        <dbReference type="ARBA" id="ARBA00022475"/>
    </source>
</evidence>
<dbReference type="PANTHER" id="PTHR44936:SF10">
    <property type="entry name" value="SENSOR PROTEIN RSTB"/>
    <property type="match status" value="1"/>
</dbReference>
<dbReference type="Proteomes" id="UP000549457">
    <property type="component" value="Unassembled WGS sequence"/>
</dbReference>
<evidence type="ECO:0000256" key="2">
    <source>
        <dbReference type="ARBA" id="ARBA00004651"/>
    </source>
</evidence>
<evidence type="ECO:0000256" key="9">
    <source>
        <dbReference type="ARBA" id="ARBA00022840"/>
    </source>
</evidence>
<evidence type="ECO:0000259" key="11">
    <source>
        <dbReference type="PROSITE" id="PS50109"/>
    </source>
</evidence>
<comment type="subcellular location">
    <subcellularLocation>
        <location evidence="2">Cell membrane</location>
        <topology evidence="2">Multi-pass membrane protein</topology>
    </subcellularLocation>
</comment>
<evidence type="ECO:0000256" key="3">
    <source>
        <dbReference type="ARBA" id="ARBA00012438"/>
    </source>
</evidence>
<keyword evidence="7" id="KW-0547">Nucleotide-binding</keyword>
<dbReference type="InterPro" id="IPR047770">
    <property type="entry name" value="RegB"/>
</dbReference>
<evidence type="ECO:0000313" key="12">
    <source>
        <dbReference type="EMBL" id="MBB5223880.1"/>
    </source>
</evidence>
<feature type="transmembrane region" description="Helical" evidence="10">
    <location>
        <begin position="111"/>
        <end position="128"/>
    </location>
</feature>
<keyword evidence="5" id="KW-0597">Phosphoprotein</keyword>
<dbReference type="InterPro" id="IPR003661">
    <property type="entry name" value="HisK_dim/P_dom"/>
</dbReference>
<dbReference type="GO" id="GO:0000155">
    <property type="term" value="F:phosphorelay sensor kinase activity"/>
    <property type="evidence" value="ECO:0007669"/>
    <property type="project" value="InterPro"/>
</dbReference>
<feature type="transmembrane region" description="Helical" evidence="10">
    <location>
        <begin position="140"/>
        <end position="163"/>
    </location>
</feature>
<dbReference type="InterPro" id="IPR036097">
    <property type="entry name" value="HisK_dim/P_sf"/>
</dbReference>
<dbReference type="InterPro" id="IPR050980">
    <property type="entry name" value="2C_sensor_his_kinase"/>
</dbReference>
<keyword evidence="8 12" id="KW-0418">Kinase</keyword>
<keyword evidence="4" id="KW-1003">Cell membrane</keyword>
<dbReference type="Pfam" id="PF25323">
    <property type="entry name" value="6TM_PilS"/>
    <property type="match status" value="1"/>
</dbReference>
<evidence type="ECO:0000256" key="1">
    <source>
        <dbReference type="ARBA" id="ARBA00000085"/>
    </source>
</evidence>
<comment type="caution">
    <text evidence="12">The sequence shown here is derived from an EMBL/GenBank/DDBJ whole genome shotgun (WGS) entry which is preliminary data.</text>
</comment>
<dbReference type="EMBL" id="JACHFM010000004">
    <property type="protein sequence ID" value="MBB5223880.1"/>
    <property type="molecule type" value="Genomic_DNA"/>
</dbReference>
<dbReference type="PROSITE" id="PS50109">
    <property type="entry name" value="HIS_KIN"/>
    <property type="match status" value="1"/>
</dbReference>
<evidence type="ECO:0000256" key="6">
    <source>
        <dbReference type="ARBA" id="ARBA00022679"/>
    </source>
</evidence>
<keyword evidence="10" id="KW-0812">Transmembrane</keyword>
<dbReference type="GO" id="GO:0005524">
    <property type="term" value="F:ATP binding"/>
    <property type="evidence" value="ECO:0007669"/>
    <property type="project" value="UniProtKB-KW"/>
</dbReference>
<dbReference type="SUPFAM" id="SSF47384">
    <property type="entry name" value="Homodimeric domain of signal transducing histidine kinase"/>
    <property type="match status" value="1"/>
</dbReference>
<feature type="transmembrane region" description="Helical" evidence="10">
    <location>
        <begin position="37"/>
        <end position="53"/>
    </location>
</feature>
<dbReference type="Gene3D" id="3.30.565.10">
    <property type="entry name" value="Histidine kinase-like ATPase, C-terminal domain"/>
    <property type="match status" value="1"/>
</dbReference>
<dbReference type="InterPro" id="IPR003594">
    <property type="entry name" value="HATPase_dom"/>
</dbReference>
<evidence type="ECO:0000256" key="10">
    <source>
        <dbReference type="SAM" id="Phobius"/>
    </source>
</evidence>
<dbReference type="InterPro" id="IPR036890">
    <property type="entry name" value="HATPase_C_sf"/>
</dbReference>
<evidence type="ECO:0000256" key="7">
    <source>
        <dbReference type="ARBA" id="ARBA00022741"/>
    </source>
</evidence>
<evidence type="ECO:0000313" key="13">
    <source>
        <dbReference type="Proteomes" id="UP000549457"/>
    </source>
</evidence>
<proteinExistence type="predicted"/>
<organism evidence="12 13">
    <name type="scientific">Amaricoccus macauensis</name>
    <dbReference type="NCBI Taxonomy" id="57001"/>
    <lineage>
        <taxon>Bacteria</taxon>
        <taxon>Pseudomonadati</taxon>
        <taxon>Pseudomonadota</taxon>
        <taxon>Alphaproteobacteria</taxon>
        <taxon>Rhodobacterales</taxon>
        <taxon>Paracoccaceae</taxon>
        <taxon>Amaricoccus</taxon>
    </lineage>
</organism>
<keyword evidence="9" id="KW-0067">ATP-binding</keyword>
<accession>A0A840SSZ9</accession>
<name>A0A840SSZ9_9RHOB</name>
<reference evidence="12 13" key="1">
    <citation type="submission" date="2020-08" db="EMBL/GenBank/DDBJ databases">
        <title>Genomic Encyclopedia of Type Strains, Phase IV (KMG-IV): sequencing the most valuable type-strain genomes for metagenomic binning, comparative biology and taxonomic classification.</title>
        <authorList>
            <person name="Goeker M."/>
        </authorList>
    </citation>
    <scope>NUCLEOTIDE SEQUENCE [LARGE SCALE GENOMIC DNA]</scope>
    <source>
        <strain evidence="12 13">DSM 101730</strain>
    </source>
</reference>
<keyword evidence="10" id="KW-1133">Transmembrane helix</keyword>
<dbReference type="Pfam" id="PF02518">
    <property type="entry name" value="HATPase_c"/>
    <property type="match status" value="1"/>
</dbReference>
<dbReference type="EC" id="2.7.13.3" evidence="3"/>
<dbReference type="InterPro" id="IPR004358">
    <property type="entry name" value="Sig_transdc_His_kin-like_C"/>
</dbReference>
<dbReference type="AlphaFoldDB" id="A0A840SSZ9"/>
<dbReference type="InterPro" id="IPR005467">
    <property type="entry name" value="His_kinase_dom"/>
</dbReference>
<protein>
    <recommendedName>
        <fullName evidence="3">histidine kinase</fullName>
        <ecNumber evidence="3">2.7.13.3</ecNumber>
    </recommendedName>
</protein>
<sequence length="437" mass="46654">MRTLVLLRWFAVVGQTVTLLIATLALGIQVPQLPCALVVLSSAVFNAVGMGVAASTRQLREREALYTLLFDLFQLGALLYLTGGLGNPFALLLMVPVTISASVLSLRATLLLGAVAGVIITLLVKFYVPLELVSGEHLALSPVVVGGTWTALITGMIFLAIGARRVTGETLSMSEALAATQLALAREQQLSTLGGVVAAAAHELGTPLATIKLASTELVEELGHMPHLQEDAALVRAQAIRCTEILRAMGPRGKQDIMVRSAPLLSVVEEAAAPHTGRGIRVITRVEGGLADDPPDDQPQMQRRPEIVQGLRNLVQNAVDFAGSTVWIDLEWTDRDIRVVIGDDGPGYPPDLIGRIGDPFVRRRSRLAAERPAYEGMGLGLFIAKTLLERSGARLDFRNADPVPEDEAAPPEFSRPTGAVVTVVWPRAAPETGLSLH</sequence>
<dbReference type="CDD" id="cd00082">
    <property type="entry name" value="HisKA"/>
    <property type="match status" value="1"/>
</dbReference>
<dbReference type="PRINTS" id="PR00344">
    <property type="entry name" value="BCTRLSENSOR"/>
</dbReference>
<evidence type="ECO:0000256" key="8">
    <source>
        <dbReference type="ARBA" id="ARBA00022777"/>
    </source>
</evidence>
<dbReference type="SUPFAM" id="SSF55874">
    <property type="entry name" value="ATPase domain of HSP90 chaperone/DNA topoisomerase II/histidine kinase"/>
    <property type="match status" value="1"/>
</dbReference>
<keyword evidence="13" id="KW-1185">Reference proteome</keyword>
<evidence type="ECO:0000256" key="5">
    <source>
        <dbReference type="ARBA" id="ARBA00022553"/>
    </source>
</evidence>